<name>A0A382QHL6_9ZZZZ</name>
<evidence type="ECO:0008006" key="3">
    <source>
        <dbReference type="Google" id="ProtNLM"/>
    </source>
</evidence>
<dbReference type="CDD" id="cd02968">
    <property type="entry name" value="SCO"/>
    <property type="match status" value="1"/>
</dbReference>
<feature type="non-terminal residue" evidence="2">
    <location>
        <position position="1"/>
    </location>
</feature>
<dbReference type="Pfam" id="PF02630">
    <property type="entry name" value="SCO1-SenC"/>
    <property type="match status" value="1"/>
</dbReference>
<dbReference type="PANTHER" id="PTHR12151:SF25">
    <property type="entry name" value="LINALOOL DEHYDRATASE_ISOMERASE DOMAIN-CONTAINING PROTEIN"/>
    <property type="match status" value="1"/>
</dbReference>
<sequence length="153" mass="17617">VIVLFSCSREPLPILGEIPSFELIDNYGEPFTEENIEGKIWVADLIFTTCAGPCPIMSTEMRSVHKTYLENENIRMVTITVNPDYDTPEVLTEYGKRYNADFTKWHFLTGVYEKIQNLIANGFKMGDLEEIVFHSTRFALIDPDMNIRGYYMG</sequence>
<dbReference type="AlphaFoldDB" id="A0A382QHL6"/>
<gene>
    <name evidence="2" type="ORF">METZ01_LOCUS337897</name>
</gene>
<protein>
    <recommendedName>
        <fullName evidence="3">Thioredoxin domain-containing protein</fullName>
    </recommendedName>
</protein>
<proteinExistence type="inferred from homology"/>
<dbReference type="InterPro" id="IPR036249">
    <property type="entry name" value="Thioredoxin-like_sf"/>
</dbReference>
<feature type="non-terminal residue" evidence="2">
    <location>
        <position position="153"/>
    </location>
</feature>
<evidence type="ECO:0000256" key="1">
    <source>
        <dbReference type="ARBA" id="ARBA00010996"/>
    </source>
</evidence>
<reference evidence="2" key="1">
    <citation type="submission" date="2018-05" db="EMBL/GenBank/DDBJ databases">
        <authorList>
            <person name="Lanie J.A."/>
            <person name="Ng W.-L."/>
            <person name="Kazmierczak K.M."/>
            <person name="Andrzejewski T.M."/>
            <person name="Davidsen T.M."/>
            <person name="Wayne K.J."/>
            <person name="Tettelin H."/>
            <person name="Glass J.I."/>
            <person name="Rusch D."/>
            <person name="Podicherti R."/>
            <person name="Tsui H.-C.T."/>
            <person name="Winkler M.E."/>
        </authorList>
    </citation>
    <scope>NUCLEOTIDE SEQUENCE</scope>
</reference>
<evidence type="ECO:0000313" key="2">
    <source>
        <dbReference type="EMBL" id="SVC85043.1"/>
    </source>
</evidence>
<dbReference type="InterPro" id="IPR003782">
    <property type="entry name" value="SCO1/SenC"/>
</dbReference>
<organism evidence="2">
    <name type="scientific">marine metagenome</name>
    <dbReference type="NCBI Taxonomy" id="408172"/>
    <lineage>
        <taxon>unclassified sequences</taxon>
        <taxon>metagenomes</taxon>
        <taxon>ecological metagenomes</taxon>
    </lineage>
</organism>
<comment type="similarity">
    <text evidence="1">Belongs to the SCO1/2 family.</text>
</comment>
<dbReference type="Gene3D" id="3.40.30.10">
    <property type="entry name" value="Glutaredoxin"/>
    <property type="match status" value="1"/>
</dbReference>
<dbReference type="EMBL" id="UINC01114617">
    <property type="protein sequence ID" value="SVC85043.1"/>
    <property type="molecule type" value="Genomic_DNA"/>
</dbReference>
<dbReference type="SUPFAM" id="SSF52833">
    <property type="entry name" value="Thioredoxin-like"/>
    <property type="match status" value="1"/>
</dbReference>
<accession>A0A382QHL6</accession>
<dbReference type="PANTHER" id="PTHR12151">
    <property type="entry name" value="ELECTRON TRANSPORT PROTIN SCO1/SENC FAMILY MEMBER"/>
    <property type="match status" value="1"/>
</dbReference>